<dbReference type="GO" id="GO:0005507">
    <property type="term" value="F:copper ion binding"/>
    <property type="evidence" value="ECO:0007669"/>
    <property type="project" value="TreeGrafter"/>
</dbReference>
<dbReference type="Gene3D" id="3.60.140.10">
    <property type="entry name" value="CNF1/YfiH-like putative cysteine hydrolases"/>
    <property type="match status" value="1"/>
</dbReference>
<evidence type="ECO:0000256" key="2">
    <source>
        <dbReference type="ARBA" id="ARBA00007353"/>
    </source>
</evidence>
<comment type="catalytic activity">
    <reaction evidence="1">
        <text>inosine + phosphate = alpha-D-ribose 1-phosphate + hypoxanthine</text>
        <dbReference type="Rhea" id="RHEA:27646"/>
        <dbReference type="ChEBI" id="CHEBI:17368"/>
        <dbReference type="ChEBI" id="CHEBI:17596"/>
        <dbReference type="ChEBI" id="CHEBI:43474"/>
        <dbReference type="ChEBI" id="CHEBI:57720"/>
        <dbReference type="EC" id="2.4.2.1"/>
    </reaction>
    <physiologicalReaction direction="left-to-right" evidence="1">
        <dbReference type="Rhea" id="RHEA:27647"/>
    </physiologicalReaction>
</comment>
<dbReference type="Pfam" id="PF02578">
    <property type="entry name" value="Cu-oxidase_4"/>
    <property type="match status" value="1"/>
</dbReference>
<reference evidence="10" key="2">
    <citation type="journal article" date="2021" name="PeerJ">
        <title>Extensive microbial diversity within the chicken gut microbiome revealed by metagenomics and culture.</title>
        <authorList>
            <person name="Gilroy R."/>
            <person name="Ravi A."/>
            <person name="Getino M."/>
            <person name="Pursley I."/>
            <person name="Horton D.L."/>
            <person name="Alikhan N.F."/>
            <person name="Baker D."/>
            <person name="Gharbi K."/>
            <person name="Hall N."/>
            <person name="Watson M."/>
            <person name="Adriaenssens E.M."/>
            <person name="Foster-Nyarko E."/>
            <person name="Jarju S."/>
            <person name="Secka A."/>
            <person name="Antonio M."/>
            <person name="Oren A."/>
            <person name="Chaudhuri R.R."/>
            <person name="La Ragione R."/>
            <person name="Hildebrand F."/>
            <person name="Pallen M.J."/>
        </authorList>
    </citation>
    <scope>NUCLEOTIDE SEQUENCE</scope>
    <source>
        <strain evidence="10">ChiHjej13B12-12457</strain>
    </source>
</reference>
<protein>
    <submittedName>
        <fullName evidence="10">Laccase domain-containing protein</fullName>
    </submittedName>
</protein>
<dbReference type="InterPro" id="IPR011324">
    <property type="entry name" value="Cytotoxic_necrot_fac-like_cat"/>
</dbReference>
<organism evidence="10 11">
    <name type="scientific">Candidatus Coprenecus avistercoris</name>
    <dbReference type="NCBI Taxonomy" id="2840730"/>
    <lineage>
        <taxon>Bacteria</taxon>
        <taxon>Pseudomonadati</taxon>
        <taxon>Bacteroidota</taxon>
        <taxon>Bacteroidia</taxon>
        <taxon>Bacteroidales</taxon>
        <taxon>Rikenellaceae</taxon>
        <taxon>Rikenellaceae incertae sedis</taxon>
        <taxon>Candidatus Coprenecus</taxon>
    </lineage>
</organism>
<evidence type="ECO:0000256" key="6">
    <source>
        <dbReference type="ARBA" id="ARBA00022833"/>
    </source>
</evidence>
<dbReference type="GO" id="GO:0016787">
    <property type="term" value="F:hydrolase activity"/>
    <property type="evidence" value="ECO:0007669"/>
    <property type="project" value="UniProtKB-KW"/>
</dbReference>
<dbReference type="EMBL" id="DVHI01000030">
    <property type="protein sequence ID" value="HIR62339.1"/>
    <property type="molecule type" value="Genomic_DNA"/>
</dbReference>
<evidence type="ECO:0000313" key="10">
    <source>
        <dbReference type="EMBL" id="HIR62339.1"/>
    </source>
</evidence>
<name>A0A9D1E032_9BACT</name>
<comment type="similarity">
    <text evidence="2">Belongs to the purine nucleoside phosphorylase YfiH/LACC1 family.</text>
</comment>
<evidence type="ECO:0000256" key="5">
    <source>
        <dbReference type="ARBA" id="ARBA00022801"/>
    </source>
</evidence>
<dbReference type="Proteomes" id="UP000886744">
    <property type="component" value="Unassembled WGS sequence"/>
</dbReference>
<evidence type="ECO:0000313" key="11">
    <source>
        <dbReference type="Proteomes" id="UP000886744"/>
    </source>
</evidence>
<dbReference type="InterPro" id="IPR038371">
    <property type="entry name" value="Cu_polyphenol_OxRdtase_sf"/>
</dbReference>
<evidence type="ECO:0000256" key="7">
    <source>
        <dbReference type="ARBA" id="ARBA00047989"/>
    </source>
</evidence>
<evidence type="ECO:0000256" key="4">
    <source>
        <dbReference type="ARBA" id="ARBA00022723"/>
    </source>
</evidence>
<sequence>MRQILTENHNGLLRYEIAPEVTAFSPLRDAVLPTRVVQAHQVHGDRVAVVTSAGTTREELKGYDALVTDVPGVAIGARTADCIPVLMYDPVRRVVTAVHSGWKGTVLKIAAKVLAVMASKYGTRAADIIAVIGPGIGPDSFQVGPEVAGAFLAAGFPETWSRPDTDDYGTAGTGKTVVRLITDRGPRIPGSMSGGLHIDLPQAVRLTLIRAGVHDPNILISGIDTYTHPGFFSARREGPSCGRTINTIMLNP</sequence>
<evidence type="ECO:0000256" key="3">
    <source>
        <dbReference type="ARBA" id="ARBA00022679"/>
    </source>
</evidence>
<dbReference type="AlphaFoldDB" id="A0A9D1E032"/>
<dbReference type="PANTHER" id="PTHR30616">
    <property type="entry name" value="UNCHARACTERIZED PROTEIN YFIH"/>
    <property type="match status" value="1"/>
</dbReference>
<dbReference type="GO" id="GO:0017061">
    <property type="term" value="F:S-methyl-5-thioadenosine phosphorylase activity"/>
    <property type="evidence" value="ECO:0007669"/>
    <property type="project" value="UniProtKB-EC"/>
</dbReference>
<dbReference type="PANTHER" id="PTHR30616:SF2">
    <property type="entry name" value="PURINE NUCLEOSIDE PHOSPHORYLASE LACC1"/>
    <property type="match status" value="1"/>
</dbReference>
<accession>A0A9D1E032</accession>
<keyword evidence="3" id="KW-0808">Transferase</keyword>
<dbReference type="CDD" id="cd16833">
    <property type="entry name" value="YfiH"/>
    <property type="match status" value="1"/>
</dbReference>
<comment type="catalytic activity">
    <reaction evidence="8">
        <text>adenosine + phosphate = alpha-D-ribose 1-phosphate + adenine</text>
        <dbReference type="Rhea" id="RHEA:27642"/>
        <dbReference type="ChEBI" id="CHEBI:16335"/>
        <dbReference type="ChEBI" id="CHEBI:16708"/>
        <dbReference type="ChEBI" id="CHEBI:43474"/>
        <dbReference type="ChEBI" id="CHEBI:57720"/>
        <dbReference type="EC" id="2.4.2.1"/>
    </reaction>
    <physiologicalReaction direction="left-to-right" evidence="8">
        <dbReference type="Rhea" id="RHEA:27643"/>
    </physiologicalReaction>
</comment>
<comment type="caution">
    <text evidence="10">The sequence shown here is derived from an EMBL/GenBank/DDBJ whole genome shotgun (WGS) entry which is preliminary data.</text>
</comment>
<keyword evidence="4" id="KW-0479">Metal-binding</keyword>
<evidence type="ECO:0000256" key="8">
    <source>
        <dbReference type="ARBA" id="ARBA00048968"/>
    </source>
</evidence>
<evidence type="ECO:0000256" key="1">
    <source>
        <dbReference type="ARBA" id="ARBA00000553"/>
    </source>
</evidence>
<dbReference type="InterPro" id="IPR003730">
    <property type="entry name" value="Cu_polyphenol_OxRdtase"/>
</dbReference>
<reference evidence="10" key="1">
    <citation type="submission" date="2020-10" db="EMBL/GenBank/DDBJ databases">
        <authorList>
            <person name="Gilroy R."/>
        </authorList>
    </citation>
    <scope>NUCLEOTIDE SEQUENCE</scope>
    <source>
        <strain evidence="10">ChiHjej13B12-12457</strain>
    </source>
</reference>
<evidence type="ECO:0000256" key="9">
    <source>
        <dbReference type="ARBA" id="ARBA00049893"/>
    </source>
</evidence>
<comment type="catalytic activity">
    <reaction evidence="7">
        <text>adenosine + H2O + H(+) = inosine + NH4(+)</text>
        <dbReference type="Rhea" id="RHEA:24408"/>
        <dbReference type="ChEBI" id="CHEBI:15377"/>
        <dbReference type="ChEBI" id="CHEBI:15378"/>
        <dbReference type="ChEBI" id="CHEBI:16335"/>
        <dbReference type="ChEBI" id="CHEBI:17596"/>
        <dbReference type="ChEBI" id="CHEBI:28938"/>
        <dbReference type="EC" id="3.5.4.4"/>
    </reaction>
    <physiologicalReaction direction="left-to-right" evidence="7">
        <dbReference type="Rhea" id="RHEA:24409"/>
    </physiologicalReaction>
</comment>
<comment type="catalytic activity">
    <reaction evidence="9">
        <text>S-methyl-5'-thioadenosine + phosphate = 5-(methylsulfanyl)-alpha-D-ribose 1-phosphate + adenine</text>
        <dbReference type="Rhea" id="RHEA:11852"/>
        <dbReference type="ChEBI" id="CHEBI:16708"/>
        <dbReference type="ChEBI" id="CHEBI:17509"/>
        <dbReference type="ChEBI" id="CHEBI:43474"/>
        <dbReference type="ChEBI" id="CHEBI:58533"/>
        <dbReference type="EC" id="2.4.2.28"/>
    </reaction>
    <physiologicalReaction direction="left-to-right" evidence="9">
        <dbReference type="Rhea" id="RHEA:11853"/>
    </physiologicalReaction>
</comment>
<gene>
    <name evidence="10" type="ORF">IAC94_02295</name>
</gene>
<keyword evidence="6" id="KW-0862">Zinc</keyword>
<dbReference type="SUPFAM" id="SSF64438">
    <property type="entry name" value="CNF1/YfiH-like putative cysteine hydrolases"/>
    <property type="match status" value="1"/>
</dbReference>
<keyword evidence="5" id="KW-0378">Hydrolase</keyword>
<proteinExistence type="inferred from homology"/>